<keyword evidence="10" id="KW-1185">Reference proteome</keyword>
<dbReference type="AlphaFoldDB" id="A0AAW9Q3I0"/>
<evidence type="ECO:0000256" key="2">
    <source>
        <dbReference type="ARBA" id="ARBA00012438"/>
    </source>
</evidence>
<evidence type="ECO:0000256" key="4">
    <source>
        <dbReference type="ARBA" id="ARBA00022777"/>
    </source>
</evidence>
<dbReference type="InterPro" id="IPR003661">
    <property type="entry name" value="HisK_dim/P_dom"/>
</dbReference>
<evidence type="ECO:0000256" key="3">
    <source>
        <dbReference type="ARBA" id="ARBA00022553"/>
    </source>
</evidence>
<dbReference type="SMART" id="SM00448">
    <property type="entry name" value="REC"/>
    <property type="match status" value="1"/>
</dbReference>
<dbReference type="PROSITE" id="PS50109">
    <property type="entry name" value="HIS_KIN"/>
    <property type="match status" value="1"/>
</dbReference>
<keyword evidence="5" id="KW-0902">Two-component regulatory system</keyword>
<evidence type="ECO:0000313" key="10">
    <source>
        <dbReference type="Proteomes" id="UP001333818"/>
    </source>
</evidence>
<dbReference type="SMART" id="SM00388">
    <property type="entry name" value="HisKA"/>
    <property type="match status" value="1"/>
</dbReference>
<dbReference type="PROSITE" id="PS50110">
    <property type="entry name" value="RESPONSE_REGULATORY"/>
    <property type="match status" value="1"/>
</dbReference>
<protein>
    <recommendedName>
        <fullName evidence="2">histidine kinase</fullName>
        <ecNumber evidence="2">2.7.13.3</ecNumber>
    </recommendedName>
</protein>
<evidence type="ECO:0000256" key="6">
    <source>
        <dbReference type="PROSITE-ProRule" id="PRU00169"/>
    </source>
</evidence>
<dbReference type="PANTHER" id="PTHR43547:SF2">
    <property type="entry name" value="HYBRID SIGNAL TRANSDUCTION HISTIDINE KINASE C"/>
    <property type="match status" value="1"/>
</dbReference>
<dbReference type="InterPro" id="IPR036097">
    <property type="entry name" value="HisK_dim/P_sf"/>
</dbReference>
<feature type="modified residue" description="4-aspartylphosphate" evidence="6">
    <location>
        <position position="52"/>
    </location>
</feature>
<dbReference type="Gene3D" id="3.30.565.10">
    <property type="entry name" value="Histidine kinase-like ATPase, C-terminal domain"/>
    <property type="match status" value="1"/>
</dbReference>
<dbReference type="InterPro" id="IPR036890">
    <property type="entry name" value="HATPase_C_sf"/>
</dbReference>
<evidence type="ECO:0000259" key="7">
    <source>
        <dbReference type="PROSITE" id="PS50109"/>
    </source>
</evidence>
<dbReference type="Gene3D" id="3.40.50.2300">
    <property type="match status" value="1"/>
</dbReference>
<dbReference type="SUPFAM" id="SSF55874">
    <property type="entry name" value="ATPase domain of HSP90 chaperone/DNA topoisomerase II/histidine kinase"/>
    <property type="match status" value="1"/>
</dbReference>
<dbReference type="InterPro" id="IPR003594">
    <property type="entry name" value="HATPase_dom"/>
</dbReference>
<dbReference type="Pfam" id="PF00512">
    <property type="entry name" value="HisKA"/>
    <property type="match status" value="1"/>
</dbReference>
<dbReference type="InterPro" id="IPR001789">
    <property type="entry name" value="Sig_transdc_resp-reg_receiver"/>
</dbReference>
<organism evidence="9 10">
    <name type="scientific">Tumidithrix elongata BACA0141</name>
    <dbReference type="NCBI Taxonomy" id="2716417"/>
    <lineage>
        <taxon>Bacteria</taxon>
        <taxon>Bacillati</taxon>
        <taxon>Cyanobacteriota</taxon>
        <taxon>Cyanophyceae</taxon>
        <taxon>Pseudanabaenales</taxon>
        <taxon>Pseudanabaenaceae</taxon>
        <taxon>Tumidithrix</taxon>
        <taxon>Tumidithrix elongata</taxon>
    </lineage>
</organism>
<keyword evidence="4" id="KW-0808">Transferase</keyword>
<dbReference type="InterPro" id="IPR011006">
    <property type="entry name" value="CheY-like_superfamily"/>
</dbReference>
<dbReference type="SMART" id="SM00387">
    <property type="entry name" value="HATPase_c"/>
    <property type="match status" value="1"/>
</dbReference>
<dbReference type="SUPFAM" id="SSF47384">
    <property type="entry name" value="Homodimeric domain of signal transducing histidine kinase"/>
    <property type="match status" value="1"/>
</dbReference>
<dbReference type="RefSeq" id="WP_330485509.1">
    <property type="nucleotide sequence ID" value="NZ_JAZBJZ010000110.1"/>
</dbReference>
<dbReference type="GO" id="GO:0000155">
    <property type="term" value="F:phosphorelay sensor kinase activity"/>
    <property type="evidence" value="ECO:0007669"/>
    <property type="project" value="InterPro"/>
</dbReference>
<dbReference type="PANTHER" id="PTHR43547">
    <property type="entry name" value="TWO-COMPONENT HISTIDINE KINASE"/>
    <property type="match status" value="1"/>
</dbReference>
<dbReference type="Pfam" id="PF00072">
    <property type="entry name" value="Response_reg"/>
    <property type="match status" value="1"/>
</dbReference>
<dbReference type="EC" id="2.7.13.3" evidence="2"/>
<dbReference type="SUPFAM" id="SSF52172">
    <property type="entry name" value="CheY-like"/>
    <property type="match status" value="1"/>
</dbReference>
<name>A0AAW9Q3I0_9CYAN</name>
<evidence type="ECO:0000256" key="1">
    <source>
        <dbReference type="ARBA" id="ARBA00000085"/>
    </source>
</evidence>
<evidence type="ECO:0000256" key="5">
    <source>
        <dbReference type="ARBA" id="ARBA00023012"/>
    </source>
</evidence>
<dbReference type="PRINTS" id="PR00344">
    <property type="entry name" value="BCTRLSENSOR"/>
</dbReference>
<evidence type="ECO:0000313" key="9">
    <source>
        <dbReference type="EMBL" id="MEE3719073.1"/>
    </source>
</evidence>
<gene>
    <name evidence="9" type="ORF">V2H45_20215</name>
</gene>
<feature type="domain" description="Histidine kinase" evidence="7">
    <location>
        <begin position="143"/>
        <end position="363"/>
    </location>
</feature>
<dbReference type="InterPro" id="IPR004358">
    <property type="entry name" value="Sig_transdc_His_kin-like_C"/>
</dbReference>
<dbReference type="Gene3D" id="1.10.287.130">
    <property type="match status" value="1"/>
</dbReference>
<dbReference type="InterPro" id="IPR005467">
    <property type="entry name" value="His_kinase_dom"/>
</dbReference>
<reference evidence="9" key="1">
    <citation type="submission" date="2024-01" db="EMBL/GenBank/DDBJ databases">
        <title>Bank of Algae and Cyanobacteria of the Azores (BACA) strain genomes.</title>
        <authorList>
            <person name="Luz R."/>
            <person name="Cordeiro R."/>
            <person name="Fonseca A."/>
            <person name="Goncalves V."/>
        </authorList>
    </citation>
    <scope>NUCLEOTIDE SEQUENCE</scope>
    <source>
        <strain evidence="9">BACA0141</strain>
    </source>
</reference>
<dbReference type="CDD" id="cd17574">
    <property type="entry name" value="REC_OmpR"/>
    <property type="match status" value="1"/>
</dbReference>
<dbReference type="Pfam" id="PF02518">
    <property type="entry name" value="HATPase_c"/>
    <property type="match status" value="1"/>
</dbReference>
<keyword evidence="3 6" id="KW-0597">Phosphoprotein</keyword>
<evidence type="ECO:0000259" key="8">
    <source>
        <dbReference type="PROSITE" id="PS50110"/>
    </source>
</evidence>
<dbReference type="Proteomes" id="UP001333818">
    <property type="component" value="Unassembled WGS sequence"/>
</dbReference>
<accession>A0AAW9Q3I0</accession>
<proteinExistence type="predicted"/>
<sequence length="363" mass="40005">MIKILVIEDEDDIREGILDVLSADNFLAIEAGNGKAGIQMAKHHKPDLILCDVSMPELDGYGVISELRQDPSFATIPFIFLTAQVQKNNLRYGMNLGADDYLTKPISRSELLEAITTRLGKQAAIDQQFRVKLDELRSSITLLLPHELRTPLSGILGLSEALIEEHQTLMPEEVLELAQDIHSCGERLYRLIQNFLMYAELEIAAANQAINLAASSDLTVDAKTIVSKKAVQKAKEKHREADLRLALENASVGLPPAKLQKIIEEIVDNAFKYSEAGTPVFIVSQVVGDSFSVSVSDRGRGMTAEQIANVGAYMQFERKLYEQQGTGLGLAIAKRLTLLYGGELTIHSILGELTEVYITFPLV</sequence>
<keyword evidence="4" id="KW-0418">Kinase</keyword>
<comment type="caution">
    <text evidence="9">The sequence shown here is derived from an EMBL/GenBank/DDBJ whole genome shotgun (WGS) entry which is preliminary data.</text>
</comment>
<feature type="domain" description="Response regulatory" evidence="8">
    <location>
        <begin position="3"/>
        <end position="119"/>
    </location>
</feature>
<dbReference type="CDD" id="cd00082">
    <property type="entry name" value="HisKA"/>
    <property type="match status" value="1"/>
</dbReference>
<dbReference type="EMBL" id="JAZBJZ010000110">
    <property type="protein sequence ID" value="MEE3719073.1"/>
    <property type="molecule type" value="Genomic_DNA"/>
</dbReference>
<comment type="catalytic activity">
    <reaction evidence="1">
        <text>ATP + protein L-histidine = ADP + protein N-phospho-L-histidine.</text>
        <dbReference type="EC" id="2.7.13.3"/>
    </reaction>
</comment>